<dbReference type="PANTHER" id="PTHR43709">
    <property type="entry name" value="ACONITATE ISOMERASE-RELATED"/>
    <property type="match status" value="1"/>
</dbReference>
<sequence length="1236" mass="133662">MQIGLHVVGSGQDFSRTRLDSGYEDKLFRSQLWAHCLIISHDTALREGLPPMTVGCSTVLGPDDEALISDFPEDLRLRRKMHNIMASATAAIMKVLQDAPASSQPHALASFINVFDAQMTEMLGQCHSLISLLYAQSYRLHLLAYHFFERPHDDNRAGLVQLHSAACSLIHTLTTEDQKCEVSQVLPVFIERTVSLAAFSVLKICRSTWAMHFNPEVSEKAYFDAILLNRRASLQNDDLGARACALMSQLWTSKSIFRHANGSMHSLGTRIRSRLSMSVVFDCFWWWREEFGGQPSPYHEDTPETPPSVRTITEPDQGQNSGTQWPQMGQPYSILTGTGLELDSMPPLPDGPFPDFDWAANFDFSDVNWSPSAFHGSFVMRPSVPAVYYRGGSSKAVFFHEDDVPEPGPARDTFIKRLMGTPDPIQVDGMGGSRVITSKVALVRTSARPDADVDYTFCQVGITDDTVGYTGNCGNISAAVGPFAIEERLVKSNAPGVTITKGYPTRLVRIYNTGTDKVLRAHVSVDADSGEVVESGDFSIAGVPGTGAAILMDYSQTIGAAYGKGLLPSSCVLDNIEVAGRPVEITICDVANPIIFVAAQDFGLSGSETAEQMNDPAIIAVLKEVRGKGAHLLDRCKDWQEVDNESPFLPMVVTVARDNTGLGHVLSRLILDNRCHDSMAGTGAICTAACSRIPGSVVSKQLPSGACEEKTLKIHHPLGIMQVAVSVQEMKGSFPHFESLSFIRTARRIMTGALNLPPEMADRAREPPSAADATVSTSRPVTREFSDFVHDTTLEDIPIGAIEKIEELLIDHIGVASGAAMHAESSKAFIKATRALDLQGGQSTVYTQGPTFSMPTAALLNAAFAHSFDFDDTFAAGASHPGAALIAAALVQAEALVSTGQDLLVALAVGYEVSVRLARAMGTGGYSRGFHNTSTAGVYGAVAAIAKLRKLPATQIENAFGLAGSRASGSMQFLENGAWNKRLHPGFAAHDAFVCVALAEAGVLGASRSIEGRWGFLNAYSTSPNVDGLTDALRTEWLFTSTALKPFPACRMTHSAIELAASMAAKYEDCPAKLIVRLSPACYAIVGNPTSNKRHPITVVDAQFSIYYQIAVAWLYGAQLGWKAYDSKLMADTKVHQLCERIEVLHDSSVCDLEAQIQLVGHHQTVLETRSLCHPLGEVQNPFSHERVKEKFKSLVVPIIGSEATEKIISAIQNLAQKEITAKDLLGFISTPIADT</sequence>
<organism evidence="5 6">
    <name type="scientific">Thyridium curvatum</name>
    <dbReference type="NCBI Taxonomy" id="1093900"/>
    <lineage>
        <taxon>Eukaryota</taxon>
        <taxon>Fungi</taxon>
        <taxon>Dikarya</taxon>
        <taxon>Ascomycota</taxon>
        <taxon>Pezizomycotina</taxon>
        <taxon>Sordariomycetes</taxon>
        <taxon>Sordariomycetidae</taxon>
        <taxon>Thyridiales</taxon>
        <taxon>Thyridiaceae</taxon>
        <taxon>Thyridium</taxon>
    </lineage>
</organism>
<evidence type="ECO:0000259" key="4">
    <source>
        <dbReference type="Pfam" id="PF19305"/>
    </source>
</evidence>
<evidence type="ECO:0000313" key="6">
    <source>
        <dbReference type="Proteomes" id="UP000319257"/>
    </source>
</evidence>
<dbReference type="STRING" id="1093900.A0A507BJE2"/>
<name>A0A507BJE2_9PEZI</name>
<protein>
    <submittedName>
        <fullName evidence="5">Uncharacterized protein</fullName>
    </submittedName>
</protein>
<dbReference type="GeneID" id="41979599"/>
<dbReference type="PANTHER" id="PTHR43709:SF2">
    <property type="entry name" value="DUF453 DOMAIN PROTEIN (AFU_ORTHOLOGUE AFUA_6G00360)"/>
    <property type="match status" value="1"/>
</dbReference>
<evidence type="ECO:0000256" key="1">
    <source>
        <dbReference type="ARBA" id="ARBA00007673"/>
    </source>
</evidence>
<dbReference type="InterPro" id="IPR007400">
    <property type="entry name" value="PrpF-like"/>
</dbReference>
<dbReference type="InterPro" id="IPR045337">
    <property type="entry name" value="MmgE_PrpD_C"/>
</dbReference>
<dbReference type="Pfam" id="PF19305">
    <property type="entry name" value="MmgE_PrpD_C"/>
    <property type="match status" value="1"/>
</dbReference>
<feature type="domain" description="MmgE/PrpD N-terminal" evidence="3">
    <location>
        <begin position="783"/>
        <end position="1026"/>
    </location>
</feature>
<dbReference type="Gene3D" id="3.10.310.10">
    <property type="entry name" value="Diaminopimelate Epimerase, Chain A, domain 1"/>
    <property type="match status" value="2"/>
</dbReference>
<gene>
    <name evidence="5" type="ORF">E0L32_012152</name>
</gene>
<dbReference type="GO" id="GO:0016829">
    <property type="term" value="F:lyase activity"/>
    <property type="evidence" value="ECO:0007669"/>
    <property type="project" value="InterPro"/>
</dbReference>
<dbReference type="InterPro" id="IPR042183">
    <property type="entry name" value="MmgE/PrpD_sf_1"/>
</dbReference>
<dbReference type="OrthoDB" id="10267976at2759"/>
<dbReference type="Pfam" id="PF03972">
    <property type="entry name" value="MmgE_PrpD_N"/>
    <property type="match status" value="1"/>
</dbReference>
<dbReference type="Pfam" id="PF04303">
    <property type="entry name" value="PrpF"/>
    <property type="match status" value="1"/>
</dbReference>
<accession>A0A507BJE2</accession>
<dbReference type="InterPro" id="IPR045336">
    <property type="entry name" value="MmgE_PrpD_N"/>
</dbReference>
<evidence type="ECO:0000256" key="2">
    <source>
        <dbReference type="ARBA" id="ARBA00023235"/>
    </source>
</evidence>
<evidence type="ECO:0000313" key="5">
    <source>
        <dbReference type="EMBL" id="TPX17559.1"/>
    </source>
</evidence>
<keyword evidence="2" id="KW-0413">Isomerase</keyword>
<dbReference type="EMBL" id="SKBQ01000139">
    <property type="protein sequence ID" value="TPX17559.1"/>
    <property type="molecule type" value="Genomic_DNA"/>
</dbReference>
<reference evidence="5 6" key="1">
    <citation type="submission" date="2019-06" db="EMBL/GenBank/DDBJ databases">
        <title>Draft genome sequence of the filamentous fungus Phialemoniopsis curvata isolated from diesel fuel.</title>
        <authorList>
            <person name="Varaljay V.A."/>
            <person name="Lyon W.J."/>
            <person name="Crouch A.L."/>
            <person name="Drake C.E."/>
            <person name="Hollomon J.M."/>
            <person name="Nadeau L.J."/>
            <person name="Nunn H.S."/>
            <person name="Stevenson B.S."/>
            <person name="Bojanowski C.L."/>
            <person name="Crookes-Goodson W.J."/>
        </authorList>
    </citation>
    <scope>NUCLEOTIDE SEQUENCE [LARGE SCALE GENOMIC DNA]</scope>
    <source>
        <strain evidence="5 6">D216</strain>
    </source>
</reference>
<proteinExistence type="inferred from homology"/>
<dbReference type="InterPro" id="IPR036148">
    <property type="entry name" value="MmgE/PrpD_sf"/>
</dbReference>
<feature type="domain" description="MmgE/PrpD C-terminal" evidence="4">
    <location>
        <begin position="1047"/>
        <end position="1215"/>
    </location>
</feature>
<dbReference type="InParanoid" id="A0A507BJE2"/>
<dbReference type="GO" id="GO:0016853">
    <property type="term" value="F:isomerase activity"/>
    <property type="evidence" value="ECO:0007669"/>
    <property type="project" value="UniProtKB-KW"/>
</dbReference>
<dbReference type="RefSeq" id="XP_030999270.1">
    <property type="nucleotide sequence ID" value="XM_031134961.1"/>
</dbReference>
<comment type="caution">
    <text evidence="5">The sequence shown here is derived from an EMBL/GenBank/DDBJ whole genome shotgun (WGS) entry which is preliminary data.</text>
</comment>
<dbReference type="Gene3D" id="1.10.4100.10">
    <property type="entry name" value="2-methylcitrate dehydratase PrpD"/>
    <property type="match status" value="1"/>
</dbReference>
<comment type="similarity">
    <text evidence="1">Belongs to the PrpF family.</text>
</comment>
<dbReference type="SUPFAM" id="SSF54506">
    <property type="entry name" value="Diaminopimelate epimerase-like"/>
    <property type="match status" value="2"/>
</dbReference>
<dbReference type="AlphaFoldDB" id="A0A507BJE2"/>
<dbReference type="Proteomes" id="UP000319257">
    <property type="component" value="Unassembled WGS sequence"/>
</dbReference>
<keyword evidence="6" id="KW-1185">Reference proteome</keyword>
<dbReference type="SUPFAM" id="SSF103378">
    <property type="entry name" value="2-methylcitrate dehydratase PrpD"/>
    <property type="match status" value="1"/>
</dbReference>
<evidence type="ECO:0000259" key="3">
    <source>
        <dbReference type="Pfam" id="PF03972"/>
    </source>
</evidence>